<evidence type="ECO:0000313" key="1">
    <source>
        <dbReference type="EMBL" id="KOF83246.1"/>
    </source>
</evidence>
<gene>
    <name evidence="1" type="ORF">OCBIM_22024132mg</name>
</gene>
<dbReference type="AlphaFoldDB" id="A0A0L8H1V6"/>
<organism evidence="1">
    <name type="scientific">Octopus bimaculoides</name>
    <name type="common">California two-spotted octopus</name>
    <dbReference type="NCBI Taxonomy" id="37653"/>
    <lineage>
        <taxon>Eukaryota</taxon>
        <taxon>Metazoa</taxon>
        <taxon>Spiralia</taxon>
        <taxon>Lophotrochozoa</taxon>
        <taxon>Mollusca</taxon>
        <taxon>Cephalopoda</taxon>
        <taxon>Coleoidea</taxon>
        <taxon>Octopodiformes</taxon>
        <taxon>Octopoda</taxon>
        <taxon>Incirrata</taxon>
        <taxon>Octopodidae</taxon>
        <taxon>Octopus</taxon>
    </lineage>
</organism>
<name>A0A0L8H1V6_OCTBM</name>
<protein>
    <submittedName>
        <fullName evidence="1">Uncharacterized protein</fullName>
    </submittedName>
</protein>
<accession>A0A0L8H1V6</accession>
<dbReference type="EMBL" id="KQ419538">
    <property type="protein sequence ID" value="KOF83246.1"/>
    <property type="molecule type" value="Genomic_DNA"/>
</dbReference>
<sequence length="84" mass="9701">MRRLTRNQKERAIGCLYFCQRPWGIANDMTCSIRIIECLRERYNATNCTDDHLRSDRPRVTTARQSHHLFTALPGPIPEGNGIS</sequence>
<reference evidence="1" key="1">
    <citation type="submission" date="2015-07" db="EMBL/GenBank/DDBJ databases">
        <title>MeaNS - Measles Nucleotide Surveillance Program.</title>
        <authorList>
            <person name="Tran T."/>
            <person name="Druce J."/>
        </authorList>
    </citation>
    <scope>NUCLEOTIDE SEQUENCE</scope>
    <source>
        <strain evidence="1">UCB-OBI-ISO-001</strain>
        <tissue evidence="1">Gonad</tissue>
    </source>
</reference>
<proteinExistence type="predicted"/>